<dbReference type="InterPro" id="IPR016181">
    <property type="entry name" value="Acyl_CoA_acyltransferase"/>
</dbReference>
<proteinExistence type="predicted"/>
<dbReference type="RefSeq" id="WP_095659286.1">
    <property type="nucleotide sequence ID" value="NZ_CP019688.1"/>
</dbReference>
<evidence type="ECO:0000256" key="2">
    <source>
        <dbReference type="ARBA" id="ARBA00023315"/>
    </source>
</evidence>
<evidence type="ECO:0000313" key="5">
    <source>
        <dbReference type="Proteomes" id="UP000217209"/>
    </source>
</evidence>
<dbReference type="Gene3D" id="3.40.630.30">
    <property type="match status" value="1"/>
</dbReference>
<dbReference type="EMBL" id="CP019688">
    <property type="protein sequence ID" value="AQQ14440.1"/>
    <property type="molecule type" value="Genomic_DNA"/>
</dbReference>
<evidence type="ECO:0000313" key="4">
    <source>
        <dbReference type="EMBL" id="AQQ14440.1"/>
    </source>
</evidence>
<dbReference type="PANTHER" id="PTHR43420:SF12">
    <property type="entry name" value="N-ACETYLTRANSFERASE DOMAIN-CONTAINING PROTEIN"/>
    <property type="match status" value="1"/>
</dbReference>
<reference evidence="4 5" key="1">
    <citation type="submission" date="2016-12" db="EMBL/GenBank/DDBJ databases">
        <authorList>
            <person name="Song W.-J."/>
            <person name="Kurnit D.M."/>
        </authorList>
    </citation>
    <scope>NUCLEOTIDE SEQUENCE [LARGE SCALE GENOMIC DNA]</scope>
    <source>
        <strain evidence="4 5">DSM 30827</strain>
    </source>
</reference>
<dbReference type="PROSITE" id="PS51186">
    <property type="entry name" value="GNAT"/>
    <property type="match status" value="1"/>
</dbReference>
<name>A0A1Q2HUG7_9CORY</name>
<dbReference type="InterPro" id="IPR000182">
    <property type="entry name" value="GNAT_dom"/>
</dbReference>
<dbReference type="AlphaFoldDB" id="A0A1Q2HUG7"/>
<dbReference type="Pfam" id="PF00583">
    <property type="entry name" value="Acetyltransf_1"/>
    <property type="match status" value="1"/>
</dbReference>
<keyword evidence="2" id="KW-0012">Acyltransferase</keyword>
<dbReference type="SUPFAM" id="SSF55729">
    <property type="entry name" value="Acyl-CoA N-acyltransferases (Nat)"/>
    <property type="match status" value="1"/>
</dbReference>
<protein>
    <submittedName>
        <fullName evidence="4">Ribosomal-protein-alanine N-acetyltransferase</fullName>
    </submittedName>
</protein>
<dbReference type="OrthoDB" id="529907at2"/>
<gene>
    <name evidence="4" type="ORF">CGLAU_02275</name>
</gene>
<keyword evidence="1 4" id="KW-0808">Transferase</keyword>
<accession>A0A1Q2HUG7</accession>
<dbReference type="CDD" id="cd04301">
    <property type="entry name" value="NAT_SF"/>
    <property type="match status" value="1"/>
</dbReference>
<keyword evidence="5" id="KW-1185">Reference proteome</keyword>
<dbReference type="PANTHER" id="PTHR43420">
    <property type="entry name" value="ACETYLTRANSFERASE"/>
    <property type="match status" value="1"/>
</dbReference>
<evidence type="ECO:0000256" key="1">
    <source>
        <dbReference type="ARBA" id="ARBA00022679"/>
    </source>
</evidence>
<sequence length="175" mass="19168">MKFRELSLNDATCAAEIEAELFAGDNPWSRDVYLAEIAQPYTFYVGAFDDGGNGNGNGDGDSDGGELLIGFAGLAMLGPRDDPEFEVHTIGVDRAYQGRGIGRALMDQLVHTADLLDGPMFLEVRTDNTPAIALYESYGFYVLATRKQYYQPSGADAYSMMRPRKSEQGVERSNT</sequence>
<dbReference type="GO" id="GO:0016747">
    <property type="term" value="F:acyltransferase activity, transferring groups other than amino-acyl groups"/>
    <property type="evidence" value="ECO:0007669"/>
    <property type="project" value="InterPro"/>
</dbReference>
<dbReference type="Proteomes" id="UP000217209">
    <property type="component" value="Chromosome"/>
</dbReference>
<evidence type="ECO:0000259" key="3">
    <source>
        <dbReference type="PROSITE" id="PS51186"/>
    </source>
</evidence>
<feature type="domain" description="N-acetyltransferase" evidence="3">
    <location>
        <begin position="1"/>
        <end position="165"/>
    </location>
</feature>
<dbReference type="KEGG" id="cgv:CGLAU_02275"/>
<dbReference type="InterPro" id="IPR050680">
    <property type="entry name" value="YpeA/RimI_acetyltransf"/>
</dbReference>
<organism evidence="4 5">
    <name type="scientific">Corynebacterium glaucum</name>
    <dbReference type="NCBI Taxonomy" id="187491"/>
    <lineage>
        <taxon>Bacteria</taxon>
        <taxon>Bacillati</taxon>
        <taxon>Actinomycetota</taxon>
        <taxon>Actinomycetes</taxon>
        <taxon>Mycobacteriales</taxon>
        <taxon>Corynebacteriaceae</taxon>
        <taxon>Corynebacterium</taxon>
    </lineage>
</organism>